<feature type="transmembrane region" description="Helical" evidence="7">
    <location>
        <begin position="863"/>
        <end position="884"/>
    </location>
</feature>
<dbReference type="InterPro" id="IPR005828">
    <property type="entry name" value="MFS_sugar_transport-like"/>
</dbReference>
<evidence type="ECO:0000256" key="7">
    <source>
        <dbReference type="SAM" id="Phobius"/>
    </source>
</evidence>
<feature type="compositionally biased region" description="Basic and acidic residues" evidence="6">
    <location>
        <begin position="705"/>
        <end position="721"/>
    </location>
</feature>
<feature type="transmembrane region" description="Helical" evidence="7">
    <location>
        <begin position="6"/>
        <end position="25"/>
    </location>
</feature>
<dbReference type="PANTHER" id="PTHR48022">
    <property type="entry name" value="PLASTIDIC GLUCOSE TRANSPORTER 4"/>
    <property type="match status" value="1"/>
</dbReference>
<reference evidence="8 9" key="1">
    <citation type="submission" date="2016-08" db="EMBL/GenBank/DDBJ databases">
        <title>A Parts List for Fungal Cellulosomes Revealed by Comparative Genomics.</title>
        <authorList>
            <consortium name="DOE Joint Genome Institute"/>
            <person name="Haitjema C.H."/>
            <person name="Gilmore S.P."/>
            <person name="Henske J.K."/>
            <person name="Solomon K.V."/>
            <person name="De Groot R."/>
            <person name="Kuo A."/>
            <person name="Mondo S.J."/>
            <person name="Salamov A.A."/>
            <person name="Labutti K."/>
            <person name="Zhao Z."/>
            <person name="Chiniquy J."/>
            <person name="Barry K."/>
            <person name="Brewer H.M."/>
            <person name="Purvine S.O."/>
            <person name="Wright A.T."/>
            <person name="Boxma B."/>
            <person name="Van Alen T."/>
            <person name="Hackstein J.H."/>
            <person name="Baker S.E."/>
            <person name="Grigoriev I.V."/>
            <person name="O'Malley M.A."/>
        </authorList>
    </citation>
    <scope>NUCLEOTIDE SEQUENCE [LARGE SCALE GENOMIC DNA]</scope>
    <source>
        <strain evidence="8 9">S4</strain>
    </source>
</reference>
<dbReference type="Proteomes" id="UP000193944">
    <property type="component" value="Unassembled WGS sequence"/>
</dbReference>
<feature type="transmembrane region" description="Helical" evidence="7">
    <location>
        <begin position="162"/>
        <end position="178"/>
    </location>
</feature>
<organism evidence="8 9">
    <name type="scientific">Anaeromyces robustus</name>
    <dbReference type="NCBI Taxonomy" id="1754192"/>
    <lineage>
        <taxon>Eukaryota</taxon>
        <taxon>Fungi</taxon>
        <taxon>Fungi incertae sedis</taxon>
        <taxon>Chytridiomycota</taxon>
        <taxon>Chytridiomycota incertae sedis</taxon>
        <taxon>Neocallimastigomycetes</taxon>
        <taxon>Neocallimastigales</taxon>
        <taxon>Neocallimastigaceae</taxon>
        <taxon>Anaeromyces</taxon>
    </lineage>
</organism>
<evidence type="ECO:0000256" key="6">
    <source>
        <dbReference type="SAM" id="MobiDB-lite"/>
    </source>
</evidence>
<keyword evidence="2 7" id="KW-0812">Transmembrane</keyword>
<keyword evidence="5" id="KW-0175">Coiled coil</keyword>
<dbReference type="GO" id="GO:0005351">
    <property type="term" value="F:carbohydrate:proton symporter activity"/>
    <property type="evidence" value="ECO:0007669"/>
    <property type="project" value="TreeGrafter"/>
</dbReference>
<keyword evidence="3 7" id="KW-1133">Transmembrane helix</keyword>
<feature type="transmembrane region" description="Helical" evidence="7">
    <location>
        <begin position="952"/>
        <end position="974"/>
    </location>
</feature>
<feature type="region of interest" description="Disordered" evidence="6">
    <location>
        <begin position="647"/>
        <end position="763"/>
    </location>
</feature>
<evidence type="ECO:0000256" key="4">
    <source>
        <dbReference type="ARBA" id="ARBA00023136"/>
    </source>
</evidence>
<sequence>MNYYIILVTLSVSFSGCVILIYDTLTNFILYTKTFHTFFAIDYSLILYETALGPIRNKNGWEPYTSILFYVYGGIIGIILTCILGNFISRKNHLIIGTLLITSSCFLLLFNITPSRYFHYILHLIGGIGTAILRVITPVYLSELATRSKRGIIISSFQVMKYLGRLFAFIIIIFLIHHDKQKYEMPEEDLRHQWDQDHNPRTFTSKTFSFPYTPSNYSKNFLKFFKIFPCCFFLLLIFFFIPNTPRYLFYSKHYNKGFKILYRLYTPKKLVTISEEDLPESFFQHIYYYRMKKGLRSGRRPKNCKIVPITDEEEQNLSIYNSSIYTYDTNSNDNINSNNNSTIKKTKKKYLSHNYCIADEEDQINDYIDQMEKGKEKMKKSEKKKMEIEMLKKENKTNMEKKENKTNIDKKENKINIDKKENKATTDKNENKSNMDKNKNKTTMDKNENKTTMDKNENKTNIYNKNENEKNMKNENENEDENKKETDKYIDKNKSKDKKNKDKNKNKNKEMEIEKRKKEYIKKHIKKKSRDSYKHEHNKIIRYKNDDSLDIIFNPNYYKYYENKLKEETETNVENNLDKKAILISHRVLTTNTFKKNNNNDDDDYNYNKIIQKINNNQRVYSKTKKYLVPKEDNSSSVIINMGNSLNINKRSSSSNQKQHHHHQRTINTVQIKEPEINNDKGITIKIKNDDDNSNSNNSNKNIKNKNDKNDDKNDKNDKNDSNNVTLYSQKTKKETEINTKKNTTGNNNSKKNIINTTDTTNNKSSLKKTINKNLNMKVTSSESIDYNQFINFDFEPIVTQHILEINDEIERNKNIPFFKFYWNQLKFRFGLIILMNITQQFLQFFIFLSYFNLLSEPILSNYLHILYFILTELLLFIPINIFLSNMNRRFILHLGLALIIIAYSFLIFLMYRFKNFYVYFAAVSIIIYNCSWGIIPMIYQSEILPTRARVFGSSLGSLISQCCNLFFFLIVSYSYKYRVLIFCFVIVFIILFTIYSIFFMKDTTNLEIEQMDDVFNQFISPKKITKKLRKRITNVKNINPIKKVSFAIVNHNSDNNKNKQKEIQKGLPI</sequence>
<feature type="compositionally biased region" description="Basic and acidic residues" evidence="6">
    <location>
        <begin position="392"/>
        <end position="458"/>
    </location>
</feature>
<dbReference type="PANTHER" id="PTHR48022:SF2">
    <property type="entry name" value="PLASTIDIC GLUCOSE TRANSPORTER 4"/>
    <property type="match status" value="1"/>
</dbReference>
<keyword evidence="4 7" id="KW-0472">Membrane</keyword>
<feature type="compositionally biased region" description="Low complexity" evidence="6">
    <location>
        <begin position="741"/>
        <end position="763"/>
    </location>
</feature>
<evidence type="ECO:0000313" key="8">
    <source>
        <dbReference type="EMBL" id="ORX87282.1"/>
    </source>
</evidence>
<feature type="transmembrane region" description="Helical" evidence="7">
    <location>
        <begin position="830"/>
        <end position="851"/>
    </location>
</feature>
<feature type="transmembrane region" description="Helical" evidence="7">
    <location>
        <begin position="221"/>
        <end position="241"/>
    </location>
</feature>
<feature type="transmembrane region" description="Helical" evidence="7">
    <location>
        <begin position="891"/>
        <end position="912"/>
    </location>
</feature>
<proteinExistence type="predicted"/>
<dbReference type="InterPro" id="IPR050360">
    <property type="entry name" value="MFS_Sugar_Transporters"/>
</dbReference>
<feature type="region of interest" description="Disordered" evidence="6">
    <location>
        <begin position="392"/>
        <end position="514"/>
    </location>
</feature>
<evidence type="ECO:0000256" key="2">
    <source>
        <dbReference type="ARBA" id="ARBA00022692"/>
    </source>
</evidence>
<evidence type="ECO:0000313" key="9">
    <source>
        <dbReference type="Proteomes" id="UP000193944"/>
    </source>
</evidence>
<feature type="transmembrane region" description="Helical" evidence="7">
    <location>
        <begin position="118"/>
        <end position="141"/>
    </location>
</feature>
<accession>A0A1Y1XNH3</accession>
<dbReference type="Gene3D" id="1.20.1250.20">
    <property type="entry name" value="MFS general substrate transporter like domains"/>
    <property type="match status" value="2"/>
</dbReference>
<evidence type="ECO:0000256" key="3">
    <source>
        <dbReference type="ARBA" id="ARBA00022989"/>
    </source>
</evidence>
<feature type="transmembrane region" description="Helical" evidence="7">
    <location>
        <begin position="980"/>
        <end position="1001"/>
    </location>
</feature>
<dbReference type="SUPFAM" id="SSF103473">
    <property type="entry name" value="MFS general substrate transporter"/>
    <property type="match status" value="2"/>
</dbReference>
<dbReference type="AlphaFoldDB" id="A0A1Y1XNH3"/>
<dbReference type="STRING" id="1754192.A0A1Y1XNH3"/>
<dbReference type="EMBL" id="MCFG01000010">
    <property type="protein sequence ID" value="ORX87282.1"/>
    <property type="molecule type" value="Genomic_DNA"/>
</dbReference>
<evidence type="ECO:0000256" key="1">
    <source>
        <dbReference type="ARBA" id="ARBA00004141"/>
    </source>
</evidence>
<feature type="compositionally biased region" description="Basic and acidic residues" evidence="6">
    <location>
        <begin position="466"/>
        <end position="514"/>
    </location>
</feature>
<keyword evidence="9" id="KW-1185">Reference proteome</keyword>
<comment type="subcellular location">
    <subcellularLocation>
        <location evidence="1">Membrane</location>
        <topology evidence="1">Multi-pass membrane protein</topology>
    </subcellularLocation>
</comment>
<feature type="coiled-coil region" evidence="5">
    <location>
        <begin position="357"/>
        <end position="384"/>
    </location>
</feature>
<dbReference type="OrthoDB" id="508119at2759"/>
<name>A0A1Y1XNH3_9FUNG</name>
<feature type="transmembrane region" description="Helical" evidence="7">
    <location>
        <begin position="67"/>
        <end position="87"/>
    </location>
</feature>
<comment type="caution">
    <text evidence="8">The sequence shown here is derived from an EMBL/GenBank/DDBJ whole genome shotgun (WGS) entry which is preliminary data.</text>
</comment>
<feature type="transmembrane region" description="Helical" evidence="7">
    <location>
        <begin position="94"/>
        <end position="112"/>
    </location>
</feature>
<gene>
    <name evidence="8" type="ORF">BCR32DRAFT_298884</name>
</gene>
<reference evidence="8 9" key="2">
    <citation type="submission" date="2016-08" db="EMBL/GenBank/DDBJ databases">
        <title>Pervasive Adenine N6-methylation of Active Genes in Fungi.</title>
        <authorList>
            <consortium name="DOE Joint Genome Institute"/>
            <person name="Mondo S.J."/>
            <person name="Dannebaum R.O."/>
            <person name="Kuo R.C."/>
            <person name="Labutti K."/>
            <person name="Haridas S."/>
            <person name="Kuo A."/>
            <person name="Salamov A."/>
            <person name="Ahrendt S.R."/>
            <person name="Lipzen A."/>
            <person name="Sullivan W."/>
            <person name="Andreopoulos W.B."/>
            <person name="Clum A."/>
            <person name="Lindquist E."/>
            <person name="Daum C."/>
            <person name="Ramamoorthy G.K."/>
            <person name="Gryganskyi A."/>
            <person name="Culley D."/>
            <person name="Magnuson J.K."/>
            <person name="James T.Y."/>
            <person name="O'Malley M.A."/>
            <person name="Stajich J.E."/>
            <person name="Spatafora J.W."/>
            <person name="Visel A."/>
            <person name="Grigoriev I.V."/>
        </authorList>
    </citation>
    <scope>NUCLEOTIDE SEQUENCE [LARGE SCALE GENOMIC DNA]</scope>
    <source>
        <strain evidence="8 9">S4</strain>
    </source>
</reference>
<dbReference type="InterPro" id="IPR036259">
    <property type="entry name" value="MFS_trans_sf"/>
</dbReference>
<dbReference type="Pfam" id="PF00083">
    <property type="entry name" value="Sugar_tr"/>
    <property type="match status" value="2"/>
</dbReference>
<feature type="transmembrane region" description="Helical" evidence="7">
    <location>
        <begin position="918"/>
        <end position="940"/>
    </location>
</feature>
<evidence type="ECO:0000256" key="5">
    <source>
        <dbReference type="SAM" id="Coils"/>
    </source>
</evidence>
<dbReference type="GO" id="GO:0016020">
    <property type="term" value="C:membrane"/>
    <property type="evidence" value="ECO:0007669"/>
    <property type="project" value="UniProtKB-SubCell"/>
</dbReference>
<protein>
    <submittedName>
        <fullName evidence="8">MFS general substrate transporter</fullName>
    </submittedName>
</protein>